<dbReference type="Proteomes" id="UP000198953">
    <property type="component" value="Unassembled WGS sequence"/>
</dbReference>
<keyword evidence="4" id="KW-1185">Reference proteome</keyword>
<accession>A0A1H8BT60</accession>
<dbReference type="EMBL" id="FOBF01000018">
    <property type="protein sequence ID" value="SEM85983.1"/>
    <property type="molecule type" value="Genomic_DNA"/>
</dbReference>
<gene>
    <name evidence="3" type="ORF">SAMN05660976_06191</name>
</gene>
<proteinExistence type="predicted"/>
<feature type="region of interest" description="Disordered" evidence="1">
    <location>
        <begin position="42"/>
        <end position="70"/>
    </location>
</feature>
<dbReference type="OrthoDB" id="3520391at2"/>
<feature type="transmembrane region" description="Helical" evidence="2">
    <location>
        <begin position="18"/>
        <end position="37"/>
    </location>
</feature>
<sequence>MADRFDVIEAGGRRRRRWIGVAVVAALLVVPAVSLLLSRDPGPPPPVPASTSRPVATPVAADDTPNAVHPRAVRKGGDEVIEVVFPDGRRAEVRYPAELALAGLGVRPFQGVWVDGQYRPLTAPYSVAAEVGRGGRPLRTLTPNVALWPPPPSGVSRGDVLLFTFGPWRVALPDQPVALTFEQRLAAAEGLRGTVTEDGYLVLSARGAVRLARPGETLAGLSVGPQLWFGGGAGPLLVFTQAPHCRAGQAAPSAVLSRTQPSGAVCRDGVQIAVSSSEEFRGKALDGIRITLK</sequence>
<keyword evidence="2" id="KW-0812">Transmembrane</keyword>
<dbReference type="STRING" id="46177.SAMN05660976_06191"/>
<evidence type="ECO:0000256" key="1">
    <source>
        <dbReference type="SAM" id="MobiDB-lite"/>
    </source>
</evidence>
<keyword evidence="2" id="KW-1133">Transmembrane helix</keyword>
<dbReference type="RefSeq" id="WP_091104127.1">
    <property type="nucleotide sequence ID" value="NZ_FOBF01000018.1"/>
</dbReference>
<keyword evidence="2" id="KW-0472">Membrane</keyword>
<evidence type="ECO:0000313" key="3">
    <source>
        <dbReference type="EMBL" id="SEM85983.1"/>
    </source>
</evidence>
<evidence type="ECO:0000256" key="2">
    <source>
        <dbReference type="SAM" id="Phobius"/>
    </source>
</evidence>
<reference evidence="3 4" key="1">
    <citation type="submission" date="2016-10" db="EMBL/GenBank/DDBJ databases">
        <authorList>
            <person name="de Groot N.N."/>
        </authorList>
    </citation>
    <scope>NUCLEOTIDE SEQUENCE [LARGE SCALE GENOMIC DNA]</scope>
    <source>
        <strain evidence="3 4">DSM 43357</strain>
    </source>
</reference>
<protein>
    <submittedName>
        <fullName evidence="3">Uncharacterized protein</fullName>
    </submittedName>
</protein>
<organism evidence="3 4">
    <name type="scientific">Nonomuraea pusilla</name>
    <dbReference type="NCBI Taxonomy" id="46177"/>
    <lineage>
        <taxon>Bacteria</taxon>
        <taxon>Bacillati</taxon>
        <taxon>Actinomycetota</taxon>
        <taxon>Actinomycetes</taxon>
        <taxon>Streptosporangiales</taxon>
        <taxon>Streptosporangiaceae</taxon>
        <taxon>Nonomuraea</taxon>
    </lineage>
</organism>
<name>A0A1H8BT60_9ACTN</name>
<dbReference type="AlphaFoldDB" id="A0A1H8BT60"/>
<evidence type="ECO:0000313" key="4">
    <source>
        <dbReference type="Proteomes" id="UP000198953"/>
    </source>
</evidence>